<gene>
    <name evidence="1" type="ORF">C1S78_03050</name>
</gene>
<dbReference type="AlphaFoldDB" id="A0A8H2PFN4"/>
<reference evidence="1" key="1">
    <citation type="submission" date="2018-01" db="EMBL/GenBank/DDBJ databases">
        <title>Comparative genomics of Mycobacterium mucogenicum and Mycobacterium neoaurum clade members emphasizing tRNA and non-coding RNA.</title>
        <authorList>
            <person name="Behra P.R.K."/>
            <person name="Pettersson B.M.F."/>
            <person name="Das S."/>
            <person name="Dasgupta S."/>
            <person name="Kirsebom L.A."/>
        </authorList>
    </citation>
    <scope>NUCLEOTIDE SEQUENCE</scope>
    <source>
        <strain evidence="1">DSM 44124</strain>
    </source>
</reference>
<dbReference type="EMBL" id="POTL01000001">
    <property type="protein sequence ID" value="TLH51467.1"/>
    <property type="molecule type" value="Genomic_DNA"/>
</dbReference>
<name>A0A8H2PFN4_MYCMU</name>
<protein>
    <submittedName>
        <fullName evidence="1">Uncharacterized protein</fullName>
    </submittedName>
</protein>
<accession>A0A8H2PFN4</accession>
<evidence type="ECO:0000313" key="1">
    <source>
        <dbReference type="EMBL" id="TLH51467.1"/>
    </source>
</evidence>
<comment type="caution">
    <text evidence="1">The sequence shown here is derived from an EMBL/GenBank/DDBJ whole genome shotgun (WGS) entry which is preliminary data.</text>
</comment>
<sequence length="73" mass="8117">MSYQCNSCFALGDERSFSQPDTGLCDGCQQGSDEVGSRIRELIEPYLTRWGQSEVGDLARAIRDVLDERKAAD</sequence>
<proteinExistence type="predicted"/>
<organism evidence="1">
    <name type="scientific">Mycolicibacterium mucogenicum DSM 44124</name>
    <dbReference type="NCBI Taxonomy" id="1226753"/>
    <lineage>
        <taxon>Bacteria</taxon>
        <taxon>Bacillati</taxon>
        <taxon>Actinomycetota</taxon>
        <taxon>Actinomycetes</taxon>
        <taxon>Mycobacteriales</taxon>
        <taxon>Mycobacteriaceae</taxon>
        <taxon>Mycolicibacterium</taxon>
    </lineage>
</organism>